<comment type="caution">
    <text evidence="2">The sequence shown here is derived from an EMBL/GenBank/DDBJ whole genome shotgun (WGS) entry which is preliminary data.</text>
</comment>
<protein>
    <recommendedName>
        <fullName evidence="4">SUKH-4 immunity protein of toxin-antitoxin system</fullName>
    </recommendedName>
</protein>
<reference evidence="3" key="1">
    <citation type="journal article" date="2019" name="Int. J. Syst. Evol. Microbiol.">
        <title>The Global Catalogue of Microorganisms (GCM) 10K type strain sequencing project: providing services to taxonomists for standard genome sequencing and annotation.</title>
        <authorList>
            <consortium name="The Broad Institute Genomics Platform"/>
            <consortium name="The Broad Institute Genome Sequencing Center for Infectious Disease"/>
            <person name="Wu L."/>
            <person name="Ma J."/>
        </authorList>
    </citation>
    <scope>NUCLEOTIDE SEQUENCE [LARGE SCALE GENOMIC DNA]</scope>
    <source>
        <strain evidence="3">JCM 3175</strain>
    </source>
</reference>
<dbReference type="EMBL" id="BAABGU010000096">
    <property type="protein sequence ID" value="GAA4581683.1"/>
    <property type="molecule type" value="Genomic_DNA"/>
</dbReference>
<keyword evidence="3" id="KW-1185">Reference proteome</keyword>
<evidence type="ECO:0008006" key="4">
    <source>
        <dbReference type="Google" id="ProtNLM"/>
    </source>
</evidence>
<sequence>MTVHEADESPHPQDWTVRGLLLPTMLVTLLEQGLWRHPGAQVLQDVMPWFQDPLMFPGSLDRMRFENGSMDLFADDAPLSQLFRVTRGSRADRPVDLPWLDAERAVFIAVNRDPGDDVALALDYRTDLADPRVVASDFWTNPSQCSWRLVAPTFTQLLTVLGLTDRARAGIDRNRSVHTAGSRHRGQPAASRPCPVTGHG</sequence>
<accession>A0ABP8T9G1</accession>
<proteinExistence type="predicted"/>
<organism evidence="2 3">
    <name type="scientific">Micromonospora coerulea</name>
    <dbReference type="NCBI Taxonomy" id="47856"/>
    <lineage>
        <taxon>Bacteria</taxon>
        <taxon>Bacillati</taxon>
        <taxon>Actinomycetota</taxon>
        <taxon>Actinomycetes</taxon>
        <taxon>Micromonosporales</taxon>
        <taxon>Micromonosporaceae</taxon>
        <taxon>Micromonospora</taxon>
    </lineage>
</organism>
<evidence type="ECO:0000313" key="2">
    <source>
        <dbReference type="EMBL" id="GAA4581683.1"/>
    </source>
</evidence>
<evidence type="ECO:0000256" key="1">
    <source>
        <dbReference type="SAM" id="MobiDB-lite"/>
    </source>
</evidence>
<feature type="region of interest" description="Disordered" evidence="1">
    <location>
        <begin position="176"/>
        <end position="200"/>
    </location>
</feature>
<name>A0ABP8T9G1_9ACTN</name>
<gene>
    <name evidence="2" type="ORF">GCM10023176_62510</name>
</gene>
<evidence type="ECO:0000313" key="3">
    <source>
        <dbReference type="Proteomes" id="UP001500307"/>
    </source>
</evidence>
<dbReference type="Proteomes" id="UP001500307">
    <property type="component" value="Unassembled WGS sequence"/>
</dbReference>